<proteinExistence type="predicted"/>
<sequence>MSRQRIKGLAFGETQGVSVVSYQTDDFPAFFSAASKHKISSVAHCSGAVGPPSSPSTISDHVHLLISTIRGRRWV</sequence>
<dbReference type="AlphaFoldDB" id="A0AAD8JKE1"/>
<comment type="caution">
    <text evidence="1">The sequence shown here is derived from an EMBL/GenBank/DDBJ whole genome shotgun (WGS) entry which is preliminary data.</text>
</comment>
<organism evidence="1 2">
    <name type="scientific">Tagetes erecta</name>
    <name type="common">African marigold</name>
    <dbReference type="NCBI Taxonomy" id="13708"/>
    <lineage>
        <taxon>Eukaryota</taxon>
        <taxon>Viridiplantae</taxon>
        <taxon>Streptophyta</taxon>
        <taxon>Embryophyta</taxon>
        <taxon>Tracheophyta</taxon>
        <taxon>Spermatophyta</taxon>
        <taxon>Magnoliopsida</taxon>
        <taxon>eudicotyledons</taxon>
        <taxon>Gunneridae</taxon>
        <taxon>Pentapetalae</taxon>
        <taxon>asterids</taxon>
        <taxon>campanulids</taxon>
        <taxon>Asterales</taxon>
        <taxon>Asteraceae</taxon>
        <taxon>Asteroideae</taxon>
        <taxon>Heliantheae alliance</taxon>
        <taxon>Tageteae</taxon>
        <taxon>Tagetes</taxon>
    </lineage>
</organism>
<accession>A0AAD8JKE1</accession>
<dbReference type="InterPro" id="IPR007342">
    <property type="entry name" value="PsuG"/>
</dbReference>
<reference evidence="1" key="1">
    <citation type="journal article" date="2023" name="bioRxiv">
        <title>Improved chromosome-level genome assembly for marigold (Tagetes erecta).</title>
        <authorList>
            <person name="Jiang F."/>
            <person name="Yuan L."/>
            <person name="Wang S."/>
            <person name="Wang H."/>
            <person name="Xu D."/>
            <person name="Wang A."/>
            <person name="Fan W."/>
        </authorList>
    </citation>
    <scope>NUCLEOTIDE SEQUENCE</scope>
    <source>
        <strain evidence="1">WSJ</strain>
        <tissue evidence="1">Leaf</tissue>
    </source>
</reference>
<dbReference type="Gene3D" id="3.40.1790.10">
    <property type="entry name" value="Indigoidine synthase domain"/>
    <property type="match status" value="1"/>
</dbReference>
<dbReference type="Pfam" id="PF04227">
    <property type="entry name" value="Indigoidine_A"/>
    <property type="match status" value="1"/>
</dbReference>
<name>A0AAD8JKE1_TARER</name>
<evidence type="ECO:0000313" key="1">
    <source>
        <dbReference type="EMBL" id="KAK1406117.1"/>
    </source>
</evidence>
<keyword evidence="2" id="KW-1185">Reference proteome</keyword>
<dbReference type="SUPFAM" id="SSF110581">
    <property type="entry name" value="Indigoidine synthase A-like"/>
    <property type="match status" value="1"/>
</dbReference>
<dbReference type="GO" id="GO:0004730">
    <property type="term" value="F:pseudouridylate synthase activity"/>
    <property type="evidence" value="ECO:0007669"/>
    <property type="project" value="InterPro"/>
</dbReference>
<evidence type="ECO:0000313" key="2">
    <source>
        <dbReference type="Proteomes" id="UP001229421"/>
    </source>
</evidence>
<dbReference type="InterPro" id="IPR022830">
    <property type="entry name" value="Indigdn_synthA-like"/>
</dbReference>
<dbReference type="Proteomes" id="UP001229421">
    <property type="component" value="Unassembled WGS sequence"/>
</dbReference>
<gene>
    <name evidence="1" type="ORF">QVD17_41404</name>
</gene>
<dbReference type="EMBL" id="JAUHHV010000012">
    <property type="protein sequence ID" value="KAK1406117.1"/>
    <property type="molecule type" value="Genomic_DNA"/>
</dbReference>
<protein>
    <submittedName>
        <fullName evidence="1">Uncharacterized protein</fullName>
    </submittedName>
</protein>